<name>A0A3L6LBQ4_9TRYP</name>
<feature type="transmembrane region" description="Helical" evidence="2">
    <location>
        <begin position="484"/>
        <end position="502"/>
    </location>
</feature>
<feature type="transmembrane region" description="Helical" evidence="2">
    <location>
        <begin position="455"/>
        <end position="472"/>
    </location>
</feature>
<evidence type="ECO:0000313" key="3">
    <source>
        <dbReference type="EMBL" id="RHW74104.1"/>
    </source>
</evidence>
<accession>A0A3L6LBQ4</accession>
<feature type="region of interest" description="Disordered" evidence="1">
    <location>
        <begin position="169"/>
        <end position="188"/>
    </location>
</feature>
<evidence type="ECO:0000256" key="1">
    <source>
        <dbReference type="SAM" id="MobiDB-lite"/>
    </source>
</evidence>
<keyword evidence="2" id="KW-0812">Transmembrane</keyword>
<proteinExistence type="predicted"/>
<feature type="compositionally biased region" description="Low complexity" evidence="1">
    <location>
        <begin position="174"/>
        <end position="183"/>
    </location>
</feature>
<reference evidence="3 4" key="1">
    <citation type="submission" date="2018-09" db="EMBL/GenBank/DDBJ databases">
        <title>whole genome sequence of T. equiperdum IVM-t1 strain.</title>
        <authorList>
            <person name="Suganuma K."/>
        </authorList>
    </citation>
    <scope>NUCLEOTIDE SEQUENCE [LARGE SCALE GENOMIC DNA]</scope>
    <source>
        <strain evidence="3 4">IVM-t1</strain>
    </source>
</reference>
<dbReference type="EMBL" id="QSBY01000002">
    <property type="protein sequence ID" value="RHW74104.1"/>
    <property type="molecule type" value="Genomic_DNA"/>
</dbReference>
<dbReference type="AlphaFoldDB" id="A0A3L6LBQ4"/>
<feature type="transmembrane region" description="Helical" evidence="2">
    <location>
        <begin position="619"/>
        <end position="642"/>
    </location>
</feature>
<protein>
    <recommendedName>
        <fullName evidence="5">Transmembrane protein</fullName>
    </recommendedName>
</protein>
<organism evidence="3 4">
    <name type="scientific">Trypanosoma brucei equiperdum</name>
    <dbReference type="NCBI Taxonomy" id="630700"/>
    <lineage>
        <taxon>Eukaryota</taxon>
        <taxon>Discoba</taxon>
        <taxon>Euglenozoa</taxon>
        <taxon>Kinetoplastea</taxon>
        <taxon>Metakinetoplastina</taxon>
        <taxon>Trypanosomatida</taxon>
        <taxon>Trypanosomatidae</taxon>
        <taxon>Trypanosoma</taxon>
    </lineage>
</organism>
<gene>
    <name evidence="3" type="ORF">DPX39_020017600</name>
</gene>
<evidence type="ECO:0008006" key="5">
    <source>
        <dbReference type="Google" id="ProtNLM"/>
    </source>
</evidence>
<dbReference type="Proteomes" id="UP000266743">
    <property type="component" value="Chromosome 2"/>
</dbReference>
<evidence type="ECO:0000256" key="2">
    <source>
        <dbReference type="SAM" id="Phobius"/>
    </source>
</evidence>
<sequence length="795" mass="86578">MSHSSRDDGDCNQLAPPQNGREVSVWNLQTHEGFSLESVSGPNHEDEEQEVSLASPRLEGTLSSLPARDPPSPLAFVHQRWNSIRGSPRATSSALGSTTTSYISVSGRSRVTPASARPRDSRDNFRAVAATLVFTHNSSEYVRRSPPLDDTLPLPAVRQADGEVSICRPNMNNSSASSLSAASDEMPRPATDLQSSVKFYDGCSGAPTQEAEHLNLCFTRSSLLASRRFNVMREGSTPFSDVADAMCGAQSSEKVFGIGAHRGVDSEHAFRGGAIAAPGRELLLDCFRPGYNSSTRDVATGVVEYKYIEVQPIVGVRSEGDNLVEDEDNGCCCCRFPSCCTFFCSSCCCCSRSSHRKLVKGTDARVCLGQNPRTAELTGGGCIVKTWNFINVFSGDISLMSRVFCLLNFTAALSTIVAGGLHLLFTFDEQRSRVSDDSVCNGIVLLESFSPDMCFAFICFAMNSLVAVYLALHAVRCENAGSFFCHFLTVVLMVGCFVNYLFSRSSSTSSHSIPAWAIVVFSVNIGLLSTACCLYVPVSRTFAHYLCAKGTVREELLRRRRQWMCIMSCLQADVVTTLNSGVAALCLASGPIQVIGGAFLVVISTTASLLFIPMLKRRAQWFIVVFVFVAVATTGFNCYVASHGVYEYFITNALNVYEVSPCYTNLLQYCLSGDFTQLRHSHGLLRYGGGGTSYGHTNEIPFTTGLSREKYGPFNISTECCLDYGRCRLLDSARFYASGVIALLVVLVAIVRLVLVKLWIHATVEDGSDVYMIPLAWARNDTGKELGQPLRDAVK</sequence>
<feature type="transmembrane region" description="Helical" evidence="2">
    <location>
        <begin position="563"/>
        <end position="585"/>
    </location>
</feature>
<feature type="transmembrane region" description="Helical" evidence="2">
    <location>
        <begin position="514"/>
        <end position="536"/>
    </location>
</feature>
<keyword evidence="2" id="KW-0472">Membrane</keyword>
<feature type="region of interest" description="Disordered" evidence="1">
    <location>
        <begin position="1"/>
        <end position="54"/>
    </location>
</feature>
<comment type="caution">
    <text evidence="3">The sequence shown here is derived from an EMBL/GenBank/DDBJ whole genome shotgun (WGS) entry which is preliminary data.</text>
</comment>
<keyword evidence="2" id="KW-1133">Transmembrane helix</keyword>
<feature type="transmembrane region" description="Helical" evidence="2">
    <location>
        <begin position="403"/>
        <end position="425"/>
    </location>
</feature>
<feature type="compositionally biased region" description="Polar residues" evidence="1">
    <location>
        <begin position="26"/>
        <end position="41"/>
    </location>
</feature>
<feature type="transmembrane region" description="Helical" evidence="2">
    <location>
        <begin position="735"/>
        <end position="755"/>
    </location>
</feature>
<evidence type="ECO:0000313" key="4">
    <source>
        <dbReference type="Proteomes" id="UP000266743"/>
    </source>
</evidence>
<feature type="transmembrane region" description="Helical" evidence="2">
    <location>
        <begin position="591"/>
        <end position="612"/>
    </location>
</feature>